<reference evidence="1 2" key="1">
    <citation type="submission" date="2017-02" db="EMBL/GenBank/DDBJ databases">
        <title>Acinetobacter sp. ANC 4945, whole genome shotgun sequencing project.</title>
        <authorList>
            <person name="Radolfova-Krizova L."/>
            <person name="Al Atrouni A."/>
            <person name="Nemec A."/>
        </authorList>
    </citation>
    <scope>NUCLEOTIDE SEQUENCE [LARGE SCALE GENOMIC DNA]</scope>
    <source>
        <strain evidence="1 2">ANC 4945</strain>
    </source>
</reference>
<proteinExistence type="predicted"/>
<keyword evidence="2" id="KW-1185">Reference proteome</keyword>
<comment type="caution">
    <text evidence="1">The sequence shown here is derived from an EMBL/GenBank/DDBJ whole genome shotgun (WGS) entry which is preliminary data.</text>
</comment>
<name>A0A1T1H4D1_9GAMM</name>
<protein>
    <submittedName>
        <fullName evidence="1">Uncharacterized protein</fullName>
    </submittedName>
</protein>
<dbReference type="Proteomes" id="UP000191160">
    <property type="component" value="Unassembled WGS sequence"/>
</dbReference>
<gene>
    <name evidence="1" type="ORF">B1202_06290</name>
</gene>
<dbReference type="EMBL" id="MVKX01000003">
    <property type="protein sequence ID" value="OOV84570.1"/>
    <property type="molecule type" value="Genomic_DNA"/>
</dbReference>
<organism evidence="1 2">
    <name type="scientific">Acinetobacter amyesii</name>
    <dbReference type="NCBI Taxonomy" id="2942470"/>
    <lineage>
        <taxon>Bacteria</taxon>
        <taxon>Pseudomonadati</taxon>
        <taxon>Pseudomonadota</taxon>
        <taxon>Gammaproteobacteria</taxon>
        <taxon>Moraxellales</taxon>
        <taxon>Moraxellaceae</taxon>
        <taxon>Acinetobacter</taxon>
    </lineage>
</organism>
<evidence type="ECO:0000313" key="1">
    <source>
        <dbReference type="EMBL" id="OOV84570.1"/>
    </source>
</evidence>
<dbReference type="AlphaFoldDB" id="A0A1T1H4D1"/>
<accession>A0A1T1H4D1</accession>
<sequence>MRMLLVKLINLGNELIIMILICNVKEEIQFMIIEFLNHHLKMAESDQKVGEKSKVSFAESIEVSLF</sequence>
<evidence type="ECO:0000313" key="2">
    <source>
        <dbReference type="Proteomes" id="UP000191160"/>
    </source>
</evidence>